<protein>
    <submittedName>
        <fullName evidence="1">Uncharacterized protein</fullName>
    </submittedName>
</protein>
<proteinExistence type="predicted"/>
<dbReference type="RefSeq" id="WP_090800176.1">
    <property type="nucleotide sequence ID" value="NZ_BOND01000023.1"/>
</dbReference>
<evidence type="ECO:0000313" key="2">
    <source>
        <dbReference type="Proteomes" id="UP000199632"/>
    </source>
</evidence>
<reference evidence="2" key="1">
    <citation type="submission" date="2016-10" db="EMBL/GenBank/DDBJ databases">
        <authorList>
            <person name="Varghese N."/>
            <person name="Submissions S."/>
        </authorList>
    </citation>
    <scope>NUCLEOTIDE SEQUENCE [LARGE SCALE GENOMIC DNA]</scope>
    <source>
        <strain evidence="2">DSM 44718</strain>
    </source>
</reference>
<name>A0A1H3TS95_9ACTN</name>
<keyword evidence="2" id="KW-1185">Reference proteome</keyword>
<dbReference type="OrthoDB" id="5148951at2"/>
<gene>
    <name evidence="1" type="ORF">SAMN05421684_6288</name>
</gene>
<organism evidence="1 2">
    <name type="scientific">Asanoa ishikariensis</name>
    <dbReference type="NCBI Taxonomy" id="137265"/>
    <lineage>
        <taxon>Bacteria</taxon>
        <taxon>Bacillati</taxon>
        <taxon>Actinomycetota</taxon>
        <taxon>Actinomycetes</taxon>
        <taxon>Micromonosporales</taxon>
        <taxon>Micromonosporaceae</taxon>
        <taxon>Asanoa</taxon>
    </lineage>
</organism>
<accession>A0A1H3TS95</accession>
<sequence length="210" mass="22972">MIADRWLCNDHDFPPGAELFRSERAFHVVAYTISHGQLLLSSPAPAEDGTTVQLLFKPVEELRLRSYFDGLVVSVAARQEEAPGRRLLTLAGQGFEGYVVCMAFGWRQGVLGRLQPSLFSPVSEMDVRWPTRPIAGADGGLGRASPADVVEAVTGGLAGDGRRERWHPAYVLVDDDGRTVGVFVTEADAREAARLLEPRACRVERAPLVF</sequence>
<dbReference type="Proteomes" id="UP000199632">
    <property type="component" value="Unassembled WGS sequence"/>
</dbReference>
<evidence type="ECO:0000313" key="1">
    <source>
        <dbReference type="EMBL" id="SDZ53020.1"/>
    </source>
</evidence>
<dbReference type="AlphaFoldDB" id="A0A1H3TS95"/>
<dbReference type="EMBL" id="FNQB01000003">
    <property type="protein sequence ID" value="SDZ53020.1"/>
    <property type="molecule type" value="Genomic_DNA"/>
</dbReference>